<feature type="transmembrane region" description="Helical" evidence="4">
    <location>
        <begin position="334"/>
        <end position="354"/>
    </location>
</feature>
<feature type="transmembrane region" description="Helical" evidence="4">
    <location>
        <begin position="206"/>
        <end position="223"/>
    </location>
</feature>
<dbReference type="Proteomes" id="UP000708298">
    <property type="component" value="Unassembled WGS sequence"/>
</dbReference>
<reference evidence="6" key="2">
    <citation type="submission" date="2021-01" db="EMBL/GenBank/DDBJ databases">
        <authorList>
            <person name="Mieszkin S."/>
            <person name="Pouder E."/>
            <person name="Alain K."/>
        </authorList>
    </citation>
    <scope>NUCLEOTIDE SEQUENCE</scope>
    <source>
        <strain evidence="6">HW T2.11</strain>
    </source>
</reference>
<sequence>MTLLLAAAAGISVANLYLAQPMIGLIGPSVGLKPGAYGLVVTLTQLGYAAGLLLLVPLGDFLENRRLMVTTVSLAAVTLIATSLAHSATVFLAACFVIGLTAVNAQIVVPMAAHLALPERRGRQVGTVVSGLLTGILLSRPIASLIASVAGWRVVFMVATVITLAMGVALWSRLPDRRPDARSHYLNVLGSLWPMLRRTPVLQHRMAYQMGLFFAFSVFWTTIPLELTRHFGFGQREIAVFSLVGAAGALSAPIAGRLADAGRSTIGTLIAIIMVAAGLALTWAGAAERSWLGIGLFVISTILLDGGVQANLAFSQKALFDLAPEHRSRMNAMFIAGAFLAASIGSALAPLAYAVDGWPLVALLGVLPPCAALAAFFLHHRGQWGKTAAAGRR</sequence>
<accession>A0A963YPZ8</accession>
<evidence type="ECO:0000256" key="2">
    <source>
        <dbReference type="ARBA" id="ARBA00022989"/>
    </source>
</evidence>
<evidence type="ECO:0000256" key="3">
    <source>
        <dbReference type="ARBA" id="ARBA00023136"/>
    </source>
</evidence>
<dbReference type="RefSeq" id="WP_227320654.1">
    <property type="nucleotide sequence ID" value="NZ_JAESVB010000002.1"/>
</dbReference>
<proteinExistence type="predicted"/>
<feature type="transmembrane region" description="Helical" evidence="4">
    <location>
        <begin position="360"/>
        <end position="378"/>
    </location>
</feature>
<keyword evidence="3 4" id="KW-0472">Membrane</keyword>
<dbReference type="EMBL" id="JAESVB010000002">
    <property type="protein sequence ID" value="MCB8875008.1"/>
    <property type="molecule type" value="Genomic_DNA"/>
</dbReference>
<comment type="caution">
    <text evidence="6">The sequence shown here is derived from an EMBL/GenBank/DDBJ whole genome shotgun (WGS) entry which is preliminary data.</text>
</comment>
<dbReference type="Gene3D" id="1.20.1250.20">
    <property type="entry name" value="MFS general substrate transporter like domains"/>
    <property type="match status" value="2"/>
</dbReference>
<organism evidence="6 7">
    <name type="scientific">Acidisoma silvae</name>
    <dbReference type="NCBI Taxonomy" id="2802396"/>
    <lineage>
        <taxon>Bacteria</taxon>
        <taxon>Pseudomonadati</taxon>
        <taxon>Pseudomonadota</taxon>
        <taxon>Alphaproteobacteria</taxon>
        <taxon>Acetobacterales</taxon>
        <taxon>Acidocellaceae</taxon>
        <taxon>Acidisoma</taxon>
    </lineage>
</organism>
<dbReference type="PANTHER" id="PTHR42910">
    <property type="entry name" value="TRANSPORTER SCO4007-RELATED"/>
    <property type="match status" value="1"/>
</dbReference>
<dbReference type="SUPFAM" id="SSF103473">
    <property type="entry name" value="MFS general substrate transporter"/>
    <property type="match status" value="1"/>
</dbReference>
<evidence type="ECO:0000256" key="1">
    <source>
        <dbReference type="ARBA" id="ARBA00022692"/>
    </source>
</evidence>
<dbReference type="CDD" id="cd17324">
    <property type="entry name" value="MFS_NepI_like"/>
    <property type="match status" value="1"/>
</dbReference>
<dbReference type="GO" id="GO:0022857">
    <property type="term" value="F:transmembrane transporter activity"/>
    <property type="evidence" value="ECO:0007669"/>
    <property type="project" value="InterPro"/>
</dbReference>
<dbReference type="AlphaFoldDB" id="A0A963YPZ8"/>
<keyword evidence="2 4" id="KW-1133">Transmembrane helix</keyword>
<feature type="transmembrane region" description="Helical" evidence="4">
    <location>
        <begin position="34"/>
        <end position="55"/>
    </location>
</feature>
<dbReference type="PANTHER" id="PTHR42910:SF1">
    <property type="entry name" value="MAJOR FACILITATOR SUPERFAMILY (MFS) PROFILE DOMAIN-CONTAINING PROTEIN"/>
    <property type="match status" value="1"/>
</dbReference>
<feature type="transmembrane region" description="Helical" evidence="4">
    <location>
        <begin position="238"/>
        <end position="259"/>
    </location>
</feature>
<dbReference type="InterPro" id="IPR036259">
    <property type="entry name" value="MFS_trans_sf"/>
</dbReference>
<gene>
    <name evidence="6" type="ORF">ASILVAE211_07420</name>
</gene>
<feature type="transmembrane region" description="Helical" evidence="4">
    <location>
        <begin position="152"/>
        <end position="172"/>
    </location>
</feature>
<reference evidence="6" key="1">
    <citation type="journal article" date="2021" name="Microorganisms">
        <title>Acidisoma silvae sp. nov. and Acidisomacellulosilytica sp. nov., Two Acidophilic Bacteria Isolated from Decaying Wood, Hydrolyzing Cellulose and Producing Poly-3-hydroxybutyrate.</title>
        <authorList>
            <person name="Mieszkin S."/>
            <person name="Pouder E."/>
            <person name="Uroz S."/>
            <person name="Simon-Colin C."/>
            <person name="Alain K."/>
        </authorList>
    </citation>
    <scope>NUCLEOTIDE SEQUENCE</scope>
    <source>
        <strain evidence="6">HW T2.11</strain>
    </source>
</reference>
<name>A0A963YPZ8_9PROT</name>
<feature type="transmembrane region" description="Helical" evidence="4">
    <location>
        <begin position="125"/>
        <end position="146"/>
    </location>
</feature>
<feature type="domain" description="Major facilitator superfamily (MFS) profile" evidence="5">
    <location>
        <begin position="1"/>
        <end position="383"/>
    </location>
</feature>
<feature type="transmembrane region" description="Helical" evidence="4">
    <location>
        <begin position="291"/>
        <end position="314"/>
    </location>
</feature>
<feature type="transmembrane region" description="Helical" evidence="4">
    <location>
        <begin position="67"/>
        <end position="85"/>
    </location>
</feature>
<dbReference type="Pfam" id="PF07690">
    <property type="entry name" value="MFS_1"/>
    <property type="match status" value="1"/>
</dbReference>
<protein>
    <submittedName>
        <fullName evidence="6">MFS transporter</fullName>
    </submittedName>
</protein>
<dbReference type="InterPro" id="IPR020846">
    <property type="entry name" value="MFS_dom"/>
</dbReference>
<evidence type="ECO:0000313" key="7">
    <source>
        <dbReference type="Proteomes" id="UP000708298"/>
    </source>
</evidence>
<feature type="transmembrane region" description="Helical" evidence="4">
    <location>
        <begin position="91"/>
        <end position="113"/>
    </location>
</feature>
<keyword evidence="7" id="KW-1185">Reference proteome</keyword>
<dbReference type="PROSITE" id="PS50850">
    <property type="entry name" value="MFS"/>
    <property type="match status" value="1"/>
</dbReference>
<evidence type="ECO:0000259" key="5">
    <source>
        <dbReference type="PROSITE" id="PS50850"/>
    </source>
</evidence>
<dbReference type="InterPro" id="IPR011701">
    <property type="entry name" value="MFS"/>
</dbReference>
<evidence type="ECO:0000256" key="4">
    <source>
        <dbReference type="SAM" id="Phobius"/>
    </source>
</evidence>
<keyword evidence="1 4" id="KW-0812">Transmembrane</keyword>
<evidence type="ECO:0000313" key="6">
    <source>
        <dbReference type="EMBL" id="MCB8875008.1"/>
    </source>
</evidence>
<feature type="transmembrane region" description="Helical" evidence="4">
    <location>
        <begin position="266"/>
        <end position="285"/>
    </location>
</feature>